<gene>
    <name evidence="1" type="ORF">S01H4_45364</name>
</gene>
<dbReference type="EMBL" id="BART01025249">
    <property type="protein sequence ID" value="GAG98569.1"/>
    <property type="molecule type" value="Genomic_DNA"/>
</dbReference>
<proteinExistence type="predicted"/>
<name>X1BS68_9ZZZZ</name>
<protein>
    <submittedName>
        <fullName evidence="1">Uncharacterized protein</fullName>
    </submittedName>
</protein>
<accession>X1BS68</accession>
<sequence>MDPRFFSLIITIDHHAGNADTPYLREKVRRELLRLPEVEGHLESGQNQHRFNNFSLSFSLFSSNSTY</sequence>
<evidence type="ECO:0000313" key="1">
    <source>
        <dbReference type="EMBL" id="GAG98569.1"/>
    </source>
</evidence>
<organism evidence="1">
    <name type="scientific">marine sediment metagenome</name>
    <dbReference type="NCBI Taxonomy" id="412755"/>
    <lineage>
        <taxon>unclassified sequences</taxon>
        <taxon>metagenomes</taxon>
        <taxon>ecological metagenomes</taxon>
    </lineage>
</organism>
<comment type="caution">
    <text evidence="1">The sequence shown here is derived from an EMBL/GenBank/DDBJ whole genome shotgun (WGS) entry which is preliminary data.</text>
</comment>
<dbReference type="AlphaFoldDB" id="X1BS68"/>
<reference evidence="1" key="1">
    <citation type="journal article" date="2014" name="Front. Microbiol.">
        <title>High frequency of phylogenetically diverse reductive dehalogenase-homologous genes in deep subseafloor sedimentary metagenomes.</title>
        <authorList>
            <person name="Kawai M."/>
            <person name="Futagami T."/>
            <person name="Toyoda A."/>
            <person name="Takaki Y."/>
            <person name="Nishi S."/>
            <person name="Hori S."/>
            <person name="Arai W."/>
            <person name="Tsubouchi T."/>
            <person name="Morono Y."/>
            <person name="Uchiyama I."/>
            <person name="Ito T."/>
            <person name="Fujiyama A."/>
            <person name="Inagaki F."/>
            <person name="Takami H."/>
        </authorList>
    </citation>
    <scope>NUCLEOTIDE SEQUENCE</scope>
    <source>
        <strain evidence="1">Expedition CK06-06</strain>
    </source>
</reference>